<evidence type="ECO:0000256" key="4">
    <source>
        <dbReference type="ARBA" id="ARBA00022461"/>
    </source>
</evidence>
<reference evidence="15 16" key="1">
    <citation type="submission" date="2021-06" db="EMBL/GenBank/DDBJ databases">
        <title>Caerostris darwini draft genome.</title>
        <authorList>
            <person name="Kono N."/>
            <person name="Arakawa K."/>
        </authorList>
    </citation>
    <scope>NUCLEOTIDE SEQUENCE [LARGE SCALE GENOMIC DNA]</scope>
</reference>
<feature type="region of interest" description="Disordered" evidence="13">
    <location>
        <begin position="1"/>
        <end position="29"/>
    </location>
</feature>
<evidence type="ECO:0000256" key="6">
    <source>
        <dbReference type="ARBA" id="ARBA00022989"/>
    </source>
</evidence>
<proteinExistence type="inferred from homology"/>
<dbReference type="Pfam" id="PF00858">
    <property type="entry name" value="ASC"/>
    <property type="match status" value="1"/>
</dbReference>
<keyword evidence="16" id="KW-1185">Reference proteome</keyword>
<dbReference type="EMBL" id="BPLQ01007530">
    <property type="protein sequence ID" value="GIY30672.1"/>
    <property type="molecule type" value="Genomic_DNA"/>
</dbReference>
<evidence type="ECO:0000256" key="10">
    <source>
        <dbReference type="ARBA" id="ARBA00023201"/>
    </source>
</evidence>
<dbReference type="GO" id="GO:0016020">
    <property type="term" value="C:membrane"/>
    <property type="evidence" value="ECO:0007669"/>
    <property type="project" value="UniProtKB-SubCell"/>
</dbReference>
<evidence type="ECO:0000256" key="14">
    <source>
        <dbReference type="SAM" id="Phobius"/>
    </source>
</evidence>
<comment type="subcellular location">
    <subcellularLocation>
        <location evidence="1">Membrane</location>
        <topology evidence="1">Multi-pass membrane protein</topology>
    </subcellularLocation>
</comment>
<keyword evidence="10 12" id="KW-0739">Sodium transport</keyword>
<evidence type="ECO:0000256" key="5">
    <source>
        <dbReference type="ARBA" id="ARBA00022692"/>
    </source>
</evidence>
<keyword evidence="6 14" id="KW-1133">Transmembrane helix</keyword>
<evidence type="ECO:0000256" key="3">
    <source>
        <dbReference type="ARBA" id="ARBA00022448"/>
    </source>
</evidence>
<keyword evidence="5 12" id="KW-0812">Transmembrane</keyword>
<evidence type="ECO:0000313" key="16">
    <source>
        <dbReference type="Proteomes" id="UP001054837"/>
    </source>
</evidence>
<keyword evidence="7" id="KW-0915">Sodium</keyword>
<evidence type="ECO:0000256" key="13">
    <source>
        <dbReference type="SAM" id="MobiDB-lite"/>
    </source>
</evidence>
<dbReference type="AlphaFoldDB" id="A0AAV4SE52"/>
<evidence type="ECO:0000256" key="2">
    <source>
        <dbReference type="ARBA" id="ARBA00007193"/>
    </source>
</evidence>
<gene>
    <name evidence="15" type="ORF">CDAR_210051</name>
</gene>
<evidence type="ECO:0000256" key="11">
    <source>
        <dbReference type="ARBA" id="ARBA00023303"/>
    </source>
</evidence>
<evidence type="ECO:0000256" key="12">
    <source>
        <dbReference type="RuleBase" id="RU000679"/>
    </source>
</evidence>
<dbReference type="Proteomes" id="UP001054837">
    <property type="component" value="Unassembled WGS sequence"/>
</dbReference>
<keyword evidence="4 12" id="KW-0894">Sodium channel</keyword>
<evidence type="ECO:0000256" key="7">
    <source>
        <dbReference type="ARBA" id="ARBA00023053"/>
    </source>
</evidence>
<evidence type="ECO:0000256" key="8">
    <source>
        <dbReference type="ARBA" id="ARBA00023065"/>
    </source>
</evidence>
<protein>
    <submittedName>
        <fullName evidence="15">Uncharacterized protein</fullName>
    </submittedName>
</protein>
<accession>A0AAV4SE52</accession>
<keyword evidence="9 14" id="KW-0472">Membrane</keyword>
<name>A0AAV4SE52_9ARAC</name>
<feature type="transmembrane region" description="Helical" evidence="14">
    <location>
        <begin position="56"/>
        <end position="76"/>
    </location>
</feature>
<keyword evidence="11 12" id="KW-0407">Ion channel</keyword>
<keyword evidence="8 12" id="KW-0406">Ion transport</keyword>
<evidence type="ECO:0000256" key="9">
    <source>
        <dbReference type="ARBA" id="ARBA00023136"/>
    </source>
</evidence>
<comment type="similarity">
    <text evidence="2 12">Belongs to the amiloride-sensitive sodium channel (TC 1.A.6) family.</text>
</comment>
<evidence type="ECO:0000313" key="15">
    <source>
        <dbReference type="EMBL" id="GIY30672.1"/>
    </source>
</evidence>
<comment type="caution">
    <text evidence="15">The sequence shown here is derived from an EMBL/GenBank/DDBJ whole genome shotgun (WGS) entry which is preliminary data.</text>
</comment>
<dbReference type="InterPro" id="IPR001873">
    <property type="entry name" value="ENaC"/>
</dbReference>
<evidence type="ECO:0000256" key="1">
    <source>
        <dbReference type="ARBA" id="ARBA00004141"/>
    </source>
</evidence>
<dbReference type="GO" id="GO:0005272">
    <property type="term" value="F:sodium channel activity"/>
    <property type="evidence" value="ECO:0007669"/>
    <property type="project" value="UniProtKB-KW"/>
</dbReference>
<organism evidence="15 16">
    <name type="scientific">Caerostris darwini</name>
    <dbReference type="NCBI Taxonomy" id="1538125"/>
    <lineage>
        <taxon>Eukaryota</taxon>
        <taxon>Metazoa</taxon>
        <taxon>Ecdysozoa</taxon>
        <taxon>Arthropoda</taxon>
        <taxon>Chelicerata</taxon>
        <taxon>Arachnida</taxon>
        <taxon>Araneae</taxon>
        <taxon>Araneomorphae</taxon>
        <taxon>Entelegynae</taxon>
        <taxon>Araneoidea</taxon>
        <taxon>Araneidae</taxon>
        <taxon>Caerostris</taxon>
    </lineage>
</organism>
<feature type="compositionally biased region" description="Basic and acidic residues" evidence="13">
    <location>
        <begin position="1"/>
        <end position="23"/>
    </location>
</feature>
<keyword evidence="3 12" id="KW-0813">Transport</keyword>
<sequence>MERKVKDNFTKEHRLSISKEPPKDVPNSPKEQIVAVDDSFLSKIRRRPLKCIFKRGFAWQIIKTAIFVICCAFFFIQSAEFYNHYYTYPTVTNFAVVTHENVTLPAITYCDKNMYI</sequence>